<gene>
    <name evidence="4" type="ORF">IME_070</name>
</gene>
<dbReference type="GO" id="GO:0016787">
    <property type="term" value="F:hydrolase activity"/>
    <property type="evidence" value="ECO:0007669"/>
    <property type="project" value="UniProtKB-KW"/>
</dbReference>
<evidence type="ECO:0000259" key="3">
    <source>
        <dbReference type="SMART" id="SM00507"/>
    </source>
</evidence>
<dbReference type="InterPro" id="IPR002711">
    <property type="entry name" value="HNH"/>
</dbReference>
<feature type="domain" description="HNH nuclease" evidence="3">
    <location>
        <begin position="58"/>
        <end position="114"/>
    </location>
</feature>
<dbReference type="GO" id="GO:0003676">
    <property type="term" value="F:nucleic acid binding"/>
    <property type="evidence" value="ECO:0007669"/>
    <property type="project" value="InterPro"/>
</dbReference>
<keyword evidence="5" id="KW-1185">Reference proteome</keyword>
<evidence type="ECO:0000256" key="1">
    <source>
        <dbReference type="ARBA" id="ARBA00022722"/>
    </source>
</evidence>
<dbReference type="PANTHER" id="PTHR41286:SF1">
    <property type="entry name" value="HNH NUCLEASE YAJD-RELATED"/>
    <property type="match status" value="1"/>
</dbReference>
<dbReference type="EMBL" id="KJ010489">
    <property type="protein sequence ID" value="AIF73153.1"/>
    <property type="molecule type" value="Genomic_DNA"/>
</dbReference>
<proteinExistence type="predicted"/>
<dbReference type="InterPro" id="IPR003615">
    <property type="entry name" value="HNH_nuc"/>
</dbReference>
<dbReference type="SMART" id="SM00507">
    <property type="entry name" value="HNHc"/>
    <property type="match status" value="1"/>
</dbReference>
<dbReference type="OrthoDB" id="15816at10239"/>
<evidence type="ECO:0000313" key="4">
    <source>
        <dbReference type="EMBL" id="AIF73153.1"/>
    </source>
</evidence>
<keyword evidence="2" id="KW-0378">Hydrolase</keyword>
<organism evidence="4 5">
    <name type="scientific">Enterococcus phage IME-EFm1</name>
    <dbReference type="NCBI Taxonomy" id="1445858"/>
    <lineage>
        <taxon>Viruses</taxon>
        <taxon>Duplodnaviria</taxon>
        <taxon>Heunggongvirae</taxon>
        <taxon>Uroviricota</taxon>
        <taxon>Caudoviricetes</taxon>
        <taxon>Efemunavirus</taxon>
        <taxon>Efemunavirus Efm1</taxon>
    </lineage>
</organism>
<dbReference type="CDD" id="cd00085">
    <property type="entry name" value="HNHc"/>
    <property type="match status" value="1"/>
</dbReference>
<name>A0A075M5R4_9CAUD</name>
<dbReference type="GeneID" id="22241605"/>
<dbReference type="GO" id="GO:0008270">
    <property type="term" value="F:zinc ion binding"/>
    <property type="evidence" value="ECO:0007669"/>
    <property type="project" value="InterPro"/>
</dbReference>
<dbReference type="PANTHER" id="PTHR41286">
    <property type="entry name" value="HNH NUCLEASE YAJD-RELATED"/>
    <property type="match status" value="1"/>
</dbReference>
<evidence type="ECO:0000313" key="5">
    <source>
        <dbReference type="Proteomes" id="UP000026980"/>
    </source>
</evidence>
<dbReference type="KEGG" id="vg:22241605"/>
<dbReference type="RefSeq" id="YP_009047123.1">
    <property type="nucleotide sequence ID" value="NC_024356.1"/>
</dbReference>
<keyword evidence="4" id="KW-0255">Endonuclease</keyword>
<dbReference type="GO" id="GO:0004519">
    <property type="term" value="F:endonuclease activity"/>
    <property type="evidence" value="ECO:0007669"/>
    <property type="project" value="UniProtKB-KW"/>
</dbReference>
<dbReference type="Pfam" id="PF01844">
    <property type="entry name" value="HNH"/>
    <property type="match status" value="1"/>
</dbReference>
<keyword evidence="1" id="KW-0540">Nuclease</keyword>
<protein>
    <submittedName>
        <fullName evidence="4">HNH endonuclease</fullName>
    </submittedName>
</protein>
<evidence type="ECO:0000256" key="2">
    <source>
        <dbReference type="ARBA" id="ARBA00022801"/>
    </source>
</evidence>
<accession>A0A075M5R4</accession>
<reference evidence="4 5" key="1">
    <citation type="journal article" date="2014" name="J. Gen. Virol.">
        <title>Characterization and complete genome sequence analysis of novel bacteriophage IME-EFm1 infecting Enterococcus faecium.</title>
        <authorList>
            <person name="Wang Y."/>
            <person name="Wang W."/>
            <person name="Lv Y."/>
            <person name="Zheng W."/>
            <person name="Mi Z."/>
            <person name="Pei G."/>
            <person name="An X."/>
            <person name="Xu X."/>
            <person name="Han C."/>
            <person name="Liu J."/>
            <person name="Zhou C."/>
            <person name="Tong Y."/>
        </authorList>
    </citation>
    <scope>NUCLEOTIDE SEQUENCE [LARGE SCALE GENOMIC DNA]</scope>
</reference>
<sequence>MPQRKCAVASCRRYVTLPERYCDAHQGYNNNQYNKHVRYNEDNKKYSTFYHSTQWRNARKAKLMEQPLCEVCLAQGKYTNADMVHHIIELRSPNGWKHRLDLNNLESICYECHNKEEHSYSWKNRGRQQR</sequence>
<dbReference type="Proteomes" id="UP000026980">
    <property type="component" value="Segment"/>
</dbReference>